<proteinExistence type="predicted"/>
<evidence type="ECO:0000256" key="1">
    <source>
        <dbReference type="SAM" id="Coils"/>
    </source>
</evidence>
<gene>
    <name evidence="3" type="ORF">UU32_C0018G0001</name>
</gene>
<keyword evidence="1" id="KW-0175">Coiled coil</keyword>
<evidence type="ECO:0000313" key="3">
    <source>
        <dbReference type="EMBL" id="KKR86277.1"/>
    </source>
</evidence>
<feature type="coiled-coil region" evidence="1">
    <location>
        <begin position="31"/>
        <end position="58"/>
    </location>
</feature>
<sequence length="867" mass="98995">MANESMAGPGSLGRPNRMIDYGDDESGASKVPTIQEQLAEANRRLVEAQGELESMYDRNSPLGKTIKYIEEGGVPEIITNPEKREVLEKIHEEMARSLLSPVISLAFDARTGFVPQNWPLQHEWSTITRIGDTIRTKASIYQPYRPDKEKDPKTKTQIEQREHVHNVYTSRVMAEMTRFRAFSTIIENGFSPMSLYFDGKGMVGLDTRRLTVMPTDSIRKAFGKIHDRVLTSFEEGQKSLPGSDAPKKIENAPRFFEEGFSDVIKEDAARMLDLANVISEMNKRNPFAEDGREMRIEDKYISKTEQEFIASLFKRVDRKDEYGNTENLGVDEKSTKIRIYFDKNNKQISVGKDGAPTAKEDHYKDVYIHTLAYENTVRSETEHKRFMSLMMSYVMTSAREKLRAIVEKNSDILSVTDEKDPVLQEFKNLIQLVDQGASNLIEDWDTPRVSLEREAAAAAFELNFMLQCATVSVANLGHIYHWRMEETPKGSGRYLYRYLDEIGDPDMGFDAMTAMFTMQHEYTYGAIKNRISTPLLPPVDPKFAEKVINFIVRGGRDPELLAYAEKSQYIARGFGVIGLFAEQLKKNPSWLEGENFRKELELECNDEVIQVLEQTMFGVPTSYNEKVFPLPILPFFRSIGLFDSMHVSKDKTIQDLLNERKLITEVDWEQYHPFANDGRAVVGRFLTDITYIMYGGLDTKSLEALFSNPTEAIRKIIKAMDIGARAEARTFNYTHKVTAPVTGTEKVITEPKQINKKVSEITYASYLSIAYLAFYKFGLWDGHQKFSKDKEQFINAMGVPTETSFVSFLEAASYLLKEKQGFKHYRDSYMLLMIGLAEFTKGIGVQADVLYKDTEQLRAKVSGFLKK</sequence>
<protein>
    <submittedName>
        <fullName evidence="3">Uncharacterized protein</fullName>
    </submittedName>
</protein>
<feature type="region of interest" description="Disordered" evidence="2">
    <location>
        <begin position="1"/>
        <end position="29"/>
    </location>
</feature>
<dbReference type="Proteomes" id="UP000033858">
    <property type="component" value="Unassembled WGS sequence"/>
</dbReference>
<evidence type="ECO:0000256" key="2">
    <source>
        <dbReference type="SAM" id="MobiDB-lite"/>
    </source>
</evidence>
<reference evidence="3 4" key="1">
    <citation type="journal article" date="2015" name="Nature">
        <title>rRNA introns, odd ribosomes, and small enigmatic genomes across a large radiation of phyla.</title>
        <authorList>
            <person name="Brown C.T."/>
            <person name="Hug L.A."/>
            <person name="Thomas B.C."/>
            <person name="Sharon I."/>
            <person name="Castelle C.J."/>
            <person name="Singh A."/>
            <person name="Wilkins M.J."/>
            <person name="Williams K.H."/>
            <person name="Banfield J.F."/>
        </authorList>
    </citation>
    <scope>NUCLEOTIDE SEQUENCE [LARGE SCALE GENOMIC DNA]</scope>
</reference>
<name>A0A0G0XEX8_9BACT</name>
<accession>A0A0G0XEX8</accession>
<dbReference type="AlphaFoldDB" id="A0A0G0XEX8"/>
<evidence type="ECO:0000313" key="4">
    <source>
        <dbReference type="Proteomes" id="UP000033858"/>
    </source>
</evidence>
<comment type="caution">
    <text evidence="3">The sequence shown here is derived from an EMBL/GenBank/DDBJ whole genome shotgun (WGS) entry which is preliminary data.</text>
</comment>
<dbReference type="EMBL" id="LCAE01000018">
    <property type="protein sequence ID" value="KKR86277.1"/>
    <property type="molecule type" value="Genomic_DNA"/>
</dbReference>
<organism evidence="3 4">
    <name type="scientific">Candidatus Woesebacteria bacterium GW2011_GWB1_41_10</name>
    <dbReference type="NCBI Taxonomy" id="1618577"/>
    <lineage>
        <taxon>Bacteria</taxon>
        <taxon>Candidatus Woeseibacteriota</taxon>
    </lineage>
</organism>